<dbReference type="RefSeq" id="WP_076995736.1">
    <property type="nucleotide sequence ID" value="NZ_MSPR01000005.1"/>
</dbReference>
<dbReference type="InterPro" id="IPR001173">
    <property type="entry name" value="Glyco_trans_2-like"/>
</dbReference>
<dbReference type="Gene3D" id="3.90.550.10">
    <property type="entry name" value="Spore Coat Polysaccharide Biosynthesis Protein SpsA, Chain A"/>
    <property type="match status" value="1"/>
</dbReference>
<dbReference type="EMBL" id="MSPR01000005">
    <property type="protein sequence ID" value="ONK30168.1"/>
    <property type="molecule type" value="Genomic_DNA"/>
</dbReference>
<dbReference type="GO" id="GO:0016757">
    <property type="term" value="F:glycosyltransferase activity"/>
    <property type="evidence" value="ECO:0007669"/>
    <property type="project" value="UniProtKB-KW"/>
</dbReference>
<dbReference type="PANTHER" id="PTHR22916:SF51">
    <property type="entry name" value="GLYCOSYLTRANSFERASE EPSH-RELATED"/>
    <property type="match status" value="1"/>
</dbReference>
<keyword evidence="2" id="KW-0808">Transferase</keyword>
<evidence type="ECO:0000313" key="7">
    <source>
        <dbReference type="Proteomes" id="UP000188946"/>
    </source>
</evidence>
<proteinExistence type="predicted"/>
<dbReference type="SUPFAM" id="SSF53448">
    <property type="entry name" value="Nucleotide-diphospho-sugar transferases"/>
    <property type="match status" value="1"/>
</dbReference>
<protein>
    <recommendedName>
        <fullName evidence="3">Glycosyltransferase 2-like domain-containing protein</fullName>
    </recommendedName>
</protein>
<comment type="caution">
    <text evidence="4">The sequence shown here is derived from an EMBL/GenBank/DDBJ whole genome shotgun (WGS) entry which is preliminary data.</text>
</comment>
<dbReference type="AlphaFoldDB" id="A0AB36JNB6"/>
<evidence type="ECO:0000256" key="2">
    <source>
        <dbReference type="ARBA" id="ARBA00022679"/>
    </source>
</evidence>
<dbReference type="InterPro" id="IPR029044">
    <property type="entry name" value="Nucleotide-diphossugar_trans"/>
</dbReference>
<dbReference type="Proteomes" id="UP000188946">
    <property type="component" value="Unassembled WGS sequence"/>
</dbReference>
<reference evidence="6 7" key="1">
    <citation type="submission" date="2016-12" db="EMBL/GenBank/DDBJ databases">
        <authorList>
            <person name="Gulvik C.A."/>
        </authorList>
    </citation>
    <scope>NUCLEOTIDE SEQUENCE [LARGE SCALE GENOMIC DNA]</scope>
    <source>
        <strain evidence="5 7">12-5202</strain>
        <strain evidence="4 6">12-5291</strain>
    </source>
</reference>
<keyword evidence="7" id="KW-1185">Reference proteome</keyword>
<evidence type="ECO:0000313" key="4">
    <source>
        <dbReference type="EMBL" id="ONK28381.1"/>
    </source>
</evidence>
<keyword evidence="1" id="KW-0328">Glycosyltransferase</keyword>
<name>A0AB36JNB6_9STRE</name>
<dbReference type="CDD" id="cd00761">
    <property type="entry name" value="Glyco_tranf_GTA_type"/>
    <property type="match status" value="1"/>
</dbReference>
<evidence type="ECO:0000259" key="3">
    <source>
        <dbReference type="Pfam" id="PF00535"/>
    </source>
</evidence>
<accession>A0AB36JNB6</accession>
<dbReference type="Proteomes" id="UP000188600">
    <property type="component" value="Unassembled WGS sequence"/>
</dbReference>
<feature type="domain" description="Glycosyltransferase 2-like" evidence="3">
    <location>
        <begin position="3"/>
        <end position="131"/>
    </location>
</feature>
<organism evidence="4 6">
    <name type="scientific">Streptococcus azizii</name>
    <dbReference type="NCBI Taxonomy" id="1579424"/>
    <lineage>
        <taxon>Bacteria</taxon>
        <taxon>Bacillati</taxon>
        <taxon>Bacillota</taxon>
        <taxon>Bacilli</taxon>
        <taxon>Lactobacillales</taxon>
        <taxon>Streptococcaceae</taxon>
        <taxon>Streptococcus</taxon>
    </lineage>
</organism>
<sequence>MISMIVPCFNAEDYLYECFESIKGQTYREFEVIFVNDGSTDGTLELLERIKENHPELQITIATQQNAGVSVARNRGIKLAQGDYLTFVDADDSLSPEFLDTLWQGREKGELSVVGIGGEGYGKPSRPFRGVISKERFVHEFWLTRHLWGSTCNKLYARHLLLQHNILFHPDLKVMEDMLFNMVYCQYIDRIYVSNKLLYHYRYHEKSAMHRAFSATNMTIITTFHHLLALPLSESDKKIIELHQVNSLMWLLRILYKDGTREELEQYEDRIVRELARSNQALFLTQGWKKGLARYLSFLVYRINPTCYKRMIKRAYKLKEMTRRIGSNH</sequence>
<evidence type="ECO:0000313" key="6">
    <source>
        <dbReference type="Proteomes" id="UP000188600"/>
    </source>
</evidence>
<evidence type="ECO:0000313" key="5">
    <source>
        <dbReference type="EMBL" id="ONK30168.1"/>
    </source>
</evidence>
<dbReference type="EMBL" id="MSPT01000005">
    <property type="protein sequence ID" value="ONK28381.1"/>
    <property type="molecule type" value="Genomic_DNA"/>
</dbReference>
<gene>
    <name evidence="5" type="ORF">BVE84_03655</name>
    <name evidence="4" type="ORF">BVE86_03275</name>
</gene>
<evidence type="ECO:0000256" key="1">
    <source>
        <dbReference type="ARBA" id="ARBA00022676"/>
    </source>
</evidence>
<dbReference type="Pfam" id="PF00535">
    <property type="entry name" value="Glycos_transf_2"/>
    <property type="match status" value="1"/>
</dbReference>
<dbReference type="PANTHER" id="PTHR22916">
    <property type="entry name" value="GLYCOSYLTRANSFERASE"/>
    <property type="match status" value="1"/>
</dbReference>